<name>A0ABR9E5Q6_9GAMM</name>
<protein>
    <recommendedName>
        <fullName evidence="2">DUF8213 domain-containing protein</fullName>
    </recommendedName>
</protein>
<reference evidence="3 4" key="1">
    <citation type="submission" date="2015-03" db="EMBL/GenBank/DDBJ databases">
        <title>Genome sequence of Pseudoalteromonas aurantia.</title>
        <authorList>
            <person name="Xie B.-B."/>
            <person name="Rong J.-C."/>
            <person name="Qin Q.-L."/>
            <person name="Zhang Y.-Z."/>
        </authorList>
    </citation>
    <scope>NUCLEOTIDE SEQUENCE [LARGE SCALE GENOMIC DNA]</scope>
    <source>
        <strain evidence="3 4">208</strain>
    </source>
</reference>
<evidence type="ECO:0000256" key="1">
    <source>
        <dbReference type="SAM" id="SignalP"/>
    </source>
</evidence>
<feature type="signal peptide" evidence="1">
    <location>
        <begin position="1"/>
        <end position="18"/>
    </location>
</feature>
<evidence type="ECO:0000259" key="2">
    <source>
        <dbReference type="Pfam" id="PF26641"/>
    </source>
</evidence>
<feature type="chain" id="PRO_5045166429" description="DUF8213 domain-containing protein" evidence="1">
    <location>
        <begin position="19"/>
        <end position="263"/>
    </location>
</feature>
<keyword evidence="4" id="KW-1185">Reference proteome</keyword>
<dbReference type="Pfam" id="PF26641">
    <property type="entry name" value="DUF8213"/>
    <property type="match status" value="1"/>
</dbReference>
<dbReference type="EMBL" id="AQGV01000009">
    <property type="protein sequence ID" value="MBE0366325.1"/>
    <property type="molecule type" value="Genomic_DNA"/>
</dbReference>
<sequence>MKKALILALSLFSMSTFANTNDFTIEAQKSGIQGSFSDQAYSTSKVGKNNRINFKASGSAADVFNATIEYKDNVFLLALDNVNKQVVINGFTKQKAELVVTKELQSDIKNMLHSAQLHAEKIKGFQSTFDNESNTVLLKFFEFLATYPIDQPIQQTLSASTGPRIQGWTDICYAMGNRKTAVWDLDNGSVKTKSYIVGGHGFCAGRCGAGCPMFGDGQYSQDCLNHDACADVEGEQLGNCSDEWVSASDDFWFSPDCETPHSS</sequence>
<dbReference type="Proteomes" id="UP000615755">
    <property type="component" value="Unassembled WGS sequence"/>
</dbReference>
<comment type="caution">
    <text evidence="3">The sequence shown here is derived from an EMBL/GenBank/DDBJ whole genome shotgun (WGS) entry which is preliminary data.</text>
</comment>
<dbReference type="InterPro" id="IPR058526">
    <property type="entry name" value="DUF8213"/>
</dbReference>
<evidence type="ECO:0000313" key="3">
    <source>
        <dbReference type="EMBL" id="MBE0366325.1"/>
    </source>
</evidence>
<accession>A0ABR9E5Q6</accession>
<gene>
    <name evidence="3" type="ORF">PAUR_a3308</name>
</gene>
<evidence type="ECO:0000313" key="4">
    <source>
        <dbReference type="Proteomes" id="UP000615755"/>
    </source>
</evidence>
<keyword evidence="1" id="KW-0732">Signal</keyword>
<organism evidence="3 4">
    <name type="scientific">Pseudoalteromonas aurantia 208</name>
    <dbReference type="NCBI Taxonomy" id="1314867"/>
    <lineage>
        <taxon>Bacteria</taxon>
        <taxon>Pseudomonadati</taxon>
        <taxon>Pseudomonadota</taxon>
        <taxon>Gammaproteobacteria</taxon>
        <taxon>Alteromonadales</taxon>
        <taxon>Pseudoalteromonadaceae</taxon>
        <taxon>Pseudoalteromonas</taxon>
    </lineage>
</organism>
<dbReference type="RefSeq" id="WP_192505882.1">
    <property type="nucleotide sequence ID" value="NZ_AQGV01000009.1"/>
</dbReference>
<proteinExistence type="predicted"/>
<feature type="domain" description="DUF8213" evidence="2">
    <location>
        <begin position="179"/>
        <end position="253"/>
    </location>
</feature>